<proteinExistence type="predicted"/>
<accession>A0ABS3HP58</accession>
<name>A0ABS3HP58_9ENTE</name>
<keyword evidence="3" id="KW-1185">Reference proteome</keyword>
<dbReference type="Proteomes" id="UP000664857">
    <property type="component" value="Unassembled WGS sequence"/>
</dbReference>
<evidence type="ECO:0000313" key="2">
    <source>
        <dbReference type="EMBL" id="MBO0475527.1"/>
    </source>
</evidence>
<keyword evidence="1" id="KW-0812">Transmembrane</keyword>
<sequence length="64" mass="6939">MLLIGFGLLLTVWEFVRVKTDFKKDKVSNNVIGLILSGQASGVGQLISGILTIVVGIIVFFMTK</sequence>
<reference evidence="2 3" key="1">
    <citation type="submission" date="2021-03" db="EMBL/GenBank/DDBJ databases">
        <title>Enterococcal diversity collection.</title>
        <authorList>
            <person name="Gilmore M.S."/>
            <person name="Schwartzman J."/>
            <person name="Van Tyne D."/>
            <person name="Martin M."/>
            <person name="Earl A.M."/>
            <person name="Manson A.L."/>
            <person name="Straub T."/>
            <person name="Salamzade R."/>
            <person name="Saavedra J."/>
            <person name="Lebreton F."/>
            <person name="Prichula J."/>
            <person name="Schaufler K."/>
            <person name="Gaca A."/>
            <person name="Sgardioli B."/>
            <person name="Wagenaar J."/>
            <person name="Strong T."/>
        </authorList>
    </citation>
    <scope>NUCLEOTIDE SEQUENCE [LARGE SCALE GENOMIC DNA]</scope>
    <source>
        <strain evidence="2 3">DIV0080</strain>
    </source>
</reference>
<organism evidence="2 3">
    <name type="scientific">Candidatus Vagococcus giribetii</name>
    <dbReference type="NCBI Taxonomy" id="2230876"/>
    <lineage>
        <taxon>Bacteria</taxon>
        <taxon>Bacillati</taxon>
        <taxon>Bacillota</taxon>
        <taxon>Bacilli</taxon>
        <taxon>Lactobacillales</taxon>
        <taxon>Enterococcaceae</taxon>
        <taxon>Vagococcus</taxon>
    </lineage>
</organism>
<evidence type="ECO:0000256" key="1">
    <source>
        <dbReference type="SAM" id="Phobius"/>
    </source>
</evidence>
<keyword evidence="1" id="KW-1133">Transmembrane helix</keyword>
<evidence type="ECO:0008006" key="4">
    <source>
        <dbReference type="Google" id="ProtNLM"/>
    </source>
</evidence>
<protein>
    <recommendedName>
        <fullName evidence="4">DUF350 domain-containing protein</fullName>
    </recommendedName>
</protein>
<gene>
    <name evidence="2" type="ORF">DOK76_00510</name>
</gene>
<dbReference type="EMBL" id="JAFLVX010000002">
    <property type="protein sequence ID" value="MBO0475527.1"/>
    <property type="molecule type" value="Genomic_DNA"/>
</dbReference>
<comment type="caution">
    <text evidence="2">The sequence shown here is derived from an EMBL/GenBank/DDBJ whole genome shotgun (WGS) entry which is preliminary data.</text>
</comment>
<feature type="transmembrane region" description="Helical" evidence="1">
    <location>
        <begin position="42"/>
        <end position="62"/>
    </location>
</feature>
<keyword evidence="1" id="KW-0472">Membrane</keyword>
<evidence type="ECO:0000313" key="3">
    <source>
        <dbReference type="Proteomes" id="UP000664857"/>
    </source>
</evidence>